<feature type="transmembrane region" description="Helical" evidence="13">
    <location>
        <begin position="288"/>
        <end position="305"/>
    </location>
</feature>
<evidence type="ECO:0000256" key="11">
    <source>
        <dbReference type="ARBA" id="ARBA00023098"/>
    </source>
</evidence>
<feature type="transmembrane region" description="Helical" evidence="13">
    <location>
        <begin position="262"/>
        <end position="281"/>
    </location>
</feature>
<keyword evidence="4" id="KW-1003">Cell membrane</keyword>
<dbReference type="PATRIC" id="fig|1304284.3.peg.1523"/>
<dbReference type="SUPFAM" id="SSF103481">
    <property type="entry name" value="Multidrug resistance efflux transporter EmrE"/>
    <property type="match status" value="2"/>
</dbReference>
<evidence type="ECO:0000256" key="5">
    <source>
        <dbReference type="ARBA" id="ARBA00022516"/>
    </source>
</evidence>
<dbReference type="InterPro" id="IPR000620">
    <property type="entry name" value="EamA_dom"/>
</dbReference>
<evidence type="ECO:0000313" key="15">
    <source>
        <dbReference type="EMBL" id="EOD00404.1"/>
    </source>
</evidence>
<keyword evidence="5" id="KW-0444">Lipid biosynthesis</keyword>
<feature type="transmembrane region" description="Helical" evidence="13">
    <location>
        <begin position="175"/>
        <end position="192"/>
    </location>
</feature>
<evidence type="ECO:0000259" key="14">
    <source>
        <dbReference type="Pfam" id="PF00892"/>
    </source>
</evidence>
<feature type="domain" description="EamA" evidence="14">
    <location>
        <begin position="2"/>
        <end position="160"/>
    </location>
</feature>
<evidence type="ECO:0000256" key="6">
    <source>
        <dbReference type="ARBA" id="ARBA00022519"/>
    </source>
</evidence>
<feature type="transmembrane region" description="Helical" evidence="13">
    <location>
        <begin position="204"/>
        <end position="221"/>
    </location>
</feature>
<feature type="domain" description="EamA" evidence="14">
    <location>
        <begin position="176"/>
        <end position="304"/>
    </location>
</feature>
<feature type="transmembrane region" description="Helical" evidence="13">
    <location>
        <begin position="143"/>
        <end position="163"/>
    </location>
</feature>
<evidence type="ECO:0000256" key="7">
    <source>
        <dbReference type="ARBA" id="ARBA00022556"/>
    </source>
</evidence>
<feature type="transmembrane region" description="Helical" evidence="13">
    <location>
        <begin position="117"/>
        <end position="137"/>
    </location>
</feature>
<keyword evidence="16" id="KW-1185">Reference proteome</keyword>
<proteinExistence type="inferred from homology"/>
<evidence type="ECO:0000256" key="1">
    <source>
        <dbReference type="ARBA" id="ARBA00004651"/>
    </source>
</evidence>
<evidence type="ECO:0000256" key="10">
    <source>
        <dbReference type="ARBA" id="ARBA00022989"/>
    </source>
</evidence>
<dbReference type="Proteomes" id="UP000013378">
    <property type="component" value="Unassembled WGS sequence"/>
</dbReference>
<keyword evidence="11" id="KW-0443">Lipid metabolism</keyword>
<organism evidence="15 16">
    <name type="scientific">Caldisalinibacter kiritimatiensis</name>
    <dbReference type="NCBI Taxonomy" id="1304284"/>
    <lineage>
        <taxon>Bacteria</taxon>
        <taxon>Bacillati</taxon>
        <taxon>Bacillota</taxon>
        <taxon>Tissierellia</taxon>
        <taxon>Tissierellales</taxon>
        <taxon>Thermohalobacteraceae</taxon>
        <taxon>Caldisalinibacter</taxon>
    </lineage>
</organism>
<dbReference type="eggNOG" id="COG2076">
    <property type="taxonomic scope" value="Bacteria"/>
</dbReference>
<dbReference type="PANTHER" id="PTHR30561:SF1">
    <property type="entry name" value="MULTIDRUG TRANSPORTER EMRE"/>
    <property type="match status" value="1"/>
</dbReference>
<accession>R1CUR8</accession>
<keyword evidence="12 13" id="KW-0472">Membrane</keyword>
<feature type="transmembrane region" description="Helical" evidence="13">
    <location>
        <begin position="233"/>
        <end position="256"/>
    </location>
</feature>
<evidence type="ECO:0000313" key="16">
    <source>
        <dbReference type="Proteomes" id="UP000013378"/>
    </source>
</evidence>
<dbReference type="InterPro" id="IPR000390">
    <property type="entry name" value="Small_drug/metabolite_transptr"/>
</dbReference>
<evidence type="ECO:0000256" key="3">
    <source>
        <dbReference type="ARBA" id="ARBA00022448"/>
    </source>
</evidence>
<keyword evidence="10 13" id="KW-1133">Transmembrane helix</keyword>
<dbReference type="EMBL" id="ARZA01000176">
    <property type="protein sequence ID" value="EOD00404.1"/>
    <property type="molecule type" value="Genomic_DNA"/>
</dbReference>
<dbReference type="GO" id="GO:0009103">
    <property type="term" value="P:lipopolysaccharide biosynthetic process"/>
    <property type="evidence" value="ECO:0007669"/>
    <property type="project" value="UniProtKB-KW"/>
</dbReference>
<evidence type="ECO:0000256" key="4">
    <source>
        <dbReference type="ARBA" id="ARBA00022475"/>
    </source>
</evidence>
<comment type="similarity">
    <text evidence="2">Belongs to the EamA transporter family.</text>
</comment>
<keyword evidence="3" id="KW-0813">Transport</keyword>
<sequence>MIYLLLAIVCSSLIAIIFKYSETNDMNRYAVTTANYFMAFTVSLIMSLKSGLFKLQTPLSLSKFLNEVEKVIFTNKGHFSLNSSIIWAIIVGVIAGIFFFLAFIYYQKSVKEDGVGLAGTFSKLGILVPMTLSIILWRELPTSVQWIGIILSITSIGIVNISFERDFLNSIRLPLILLFIFGGLAEFSNKIFQKYAIVDYKSLFLFFVFFTAFIISLLFTIRKKRSVTKRDIITGFMVGVPNLFSSFFLIMALNYIKTSVAFPVYSAGTIVIISLSGFILFKEKLEKKEIASIIMTIIALILINLK</sequence>
<evidence type="ECO:0000256" key="13">
    <source>
        <dbReference type="SAM" id="Phobius"/>
    </source>
</evidence>
<feature type="transmembrane region" description="Helical" evidence="13">
    <location>
        <begin position="85"/>
        <end position="105"/>
    </location>
</feature>
<dbReference type="STRING" id="1304284.L21TH_1554"/>
<dbReference type="PANTHER" id="PTHR30561">
    <property type="entry name" value="SMR FAMILY PROTON-DEPENDENT DRUG EFFLUX TRANSPORTER SUGE"/>
    <property type="match status" value="1"/>
</dbReference>
<keyword evidence="6" id="KW-0997">Cell inner membrane</keyword>
<dbReference type="InterPro" id="IPR037185">
    <property type="entry name" value="EmrE-like"/>
</dbReference>
<evidence type="ECO:0000256" key="8">
    <source>
        <dbReference type="ARBA" id="ARBA00022692"/>
    </source>
</evidence>
<evidence type="ECO:0000256" key="2">
    <source>
        <dbReference type="ARBA" id="ARBA00007362"/>
    </source>
</evidence>
<dbReference type="GO" id="GO:0022857">
    <property type="term" value="F:transmembrane transporter activity"/>
    <property type="evidence" value="ECO:0007669"/>
    <property type="project" value="InterPro"/>
</dbReference>
<reference evidence="15 16" key="1">
    <citation type="journal article" date="2015" name="Geomicrobiol. J.">
        <title>Caldisalinibacter kiritimatiensis gen. nov., sp. nov., a moderately thermohalophilic thiosulfate-reducing bacterium from a hypersaline microbial mat.</title>
        <authorList>
            <person name="Ben Hania W."/>
            <person name="Joseph M."/>
            <person name="Fiebig A."/>
            <person name="Bunk B."/>
            <person name="Klenk H.-P."/>
            <person name="Fardeau M.-L."/>
            <person name="Spring S."/>
        </authorList>
    </citation>
    <scope>NUCLEOTIDE SEQUENCE [LARGE SCALE GENOMIC DNA]</scope>
    <source>
        <strain evidence="15 16">L21-TH-D2</strain>
    </source>
</reference>
<keyword evidence="9" id="KW-0448">Lipopolysaccharide biosynthesis</keyword>
<dbReference type="AlphaFoldDB" id="R1CUR8"/>
<keyword evidence="7" id="KW-0441">Lipid A biosynthesis</keyword>
<dbReference type="Gene3D" id="1.10.3730.20">
    <property type="match status" value="2"/>
</dbReference>
<dbReference type="RefSeq" id="WP_006313496.1">
    <property type="nucleotide sequence ID" value="NZ_ARZA01000176.1"/>
</dbReference>
<keyword evidence="8 13" id="KW-0812">Transmembrane</keyword>
<comment type="caution">
    <text evidence="15">The sequence shown here is derived from an EMBL/GenBank/DDBJ whole genome shotgun (WGS) entry which is preliminary data.</text>
</comment>
<gene>
    <name evidence="15" type="ORF">L21TH_1554</name>
</gene>
<dbReference type="Pfam" id="PF00892">
    <property type="entry name" value="EamA"/>
    <property type="match status" value="2"/>
</dbReference>
<comment type="subcellular location">
    <subcellularLocation>
        <location evidence="1">Cell membrane</location>
        <topology evidence="1">Multi-pass membrane protein</topology>
    </subcellularLocation>
</comment>
<dbReference type="GO" id="GO:0005886">
    <property type="term" value="C:plasma membrane"/>
    <property type="evidence" value="ECO:0007669"/>
    <property type="project" value="UniProtKB-SubCell"/>
</dbReference>
<dbReference type="OrthoDB" id="47588at2"/>
<protein>
    <submittedName>
        <fullName evidence="15">Integral membrane protein</fullName>
    </submittedName>
</protein>
<evidence type="ECO:0000256" key="12">
    <source>
        <dbReference type="ARBA" id="ARBA00023136"/>
    </source>
</evidence>
<name>R1CUR8_9FIRM</name>
<evidence type="ECO:0000256" key="9">
    <source>
        <dbReference type="ARBA" id="ARBA00022985"/>
    </source>
</evidence>